<feature type="transmembrane region" description="Helical" evidence="1">
    <location>
        <begin position="117"/>
        <end position="137"/>
    </location>
</feature>
<evidence type="ECO:0000313" key="3">
    <source>
        <dbReference type="Proteomes" id="UP000634476"/>
    </source>
</evidence>
<dbReference type="AlphaFoldDB" id="A0A8J3WTL6"/>
<dbReference type="EMBL" id="BOOK01000029">
    <property type="protein sequence ID" value="GII01989.1"/>
    <property type="molecule type" value="Genomic_DNA"/>
</dbReference>
<sequence>MTRPDDHATAPDRPPVPAEAYERRCRSLLRLAYPPRFIETRGEEVLGTLLDLAPPGADRPDARTVLDVLRGGVALRLRERPPLGHWLLYRGFGRRLPFRYRWWARDDIRGSLFVERFLVTWLLLVLPFTILDVYGLIVSGADNWWGFLFWVGVWYLFARAGRRDSRHKLLAKHEFNPDGTSYTPLPLPDRRV</sequence>
<accession>A0A8J3WTL6</accession>
<keyword evidence="1" id="KW-0472">Membrane</keyword>
<evidence type="ECO:0000256" key="1">
    <source>
        <dbReference type="SAM" id="Phobius"/>
    </source>
</evidence>
<keyword evidence="1" id="KW-0812">Transmembrane</keyword>
<organism evidence="2 3">
    <name type="scientific">Planobispora takensis</name>
    <dbReference type="NCBI Taxonomy" id="1367882"/>
    <lineage>
        <taxon>Bacteria</taxon>
        <taxon>Bacillati</taxon>
        <taxon>Actinomycetota</taxon>
        <taxon>Actinomycetes</taxon>
        <taxon>Streptosporangiales</taxon>
        <taxon>Streptosporangiaceae</taxon>
        <taxon>Planobispora</taxon>
    </lineage>
</organism>
<reference evidence="2" key="1">
    <citation type="submission" date="2021-01" db="EMBL/GenBank/DDBJ databases">
        <title>Whole genome shotgun sequence of Planobispora takensis NBRC 109077.</title>
        <authorList>
            <person name="Komaki H."/>
            <person name="Tamura T."/>
        </authorList>
    </citation>
    <scope>NUCLEOTIDE SEQUENCE</scope>
    <source>
        <strain evidence="2">NBRC 109077</strain>
    </source>
</reference>
<dbReference type="RefSeq" id="WP_203876335.1">
    <property type="nucleotide sequence ID" value="NZ_BOOK01000029.1"/>
</dbReference>
<protein>
    <submittedName>
        <fullName evidence="2">Uncharacterized protein</fullName>
    </submittedName>
</protein>
<keyword evidence="1" id="KW-1133">Transmembrane helix</keyword>
<name>A0A8J3WTL6_9ACTN</name>
<dbReference type="Proteomes" id="UP000634476">
    <property type="component" value="Unassembled WGS sequence"/>
</dbReference>
<gene>
    <name evidence="2" type="ORF">Pta02_39970</name>
</gene>
<evidence type="ECO:0000313" key="2">
    <source>
        <dbReference type="EMBL" id="GII01989.1"/>
    </source>
</evidence>
<feature type="transmembrane region" description="Helical" evidence="1">
    <location>
        <begin position="143"/>
        <end position="160"/>
    </location>
</feature>
<keyword evidence="3" id="KW-1185">Reference proteome</keyword>
<comment type="caution">
    <text evidence="2">The sequence shown here is derived from an EMBL/GenBank/DDBJ whole genome shotgun (WGS) entry which is preliminary data.</text>
</comment>
<proteinExistence type="predicted"/>